<organism evidence="5 6">
    <name type="scientific">Catenulispora yoronensis</name>
    <dbReference type="NCBI Taxonomy" id="450799"/>
    <lineage>
        <taxon>Bacteria</taxon>
        <taxon>Bacillati</taxon>
        <taxon>Actinomycetota</taxon>
        <taxon>Actinomycetes</taxon>
        <taxon>Catenulisporales</taxon>
        <taxon>Catenulisporaceae</taxon>
        <taxon>Catenulispora</taxon>
    </lineage>
</organism>
<feature type="transmembrane region" description="Helical" evidence="3">
    <location>
        <begin position="139"/>
        <end position="157"/>
    </location>
</feature>
<evidence type="ECO:0000259" key="4">
    <source>
        <dbReference type="Pfam" id="PF01478"/>
    </source>
</evidence>
<feature type="transmembrane region" description="Helical" evidence="3">
    <location>
        <begin position="113"/>
        <end position="133"/>
    </location>
</feature>
<name>A0ABP5F7C8_9ACTN</name>
<dbReference type="Pfam" id="PF01478">
    <property type="entry name" value="Peptidase_A24"/>
    <property type="match status" value="1"/>
</dbReference>
<reference evidence="6" key="1">
    <citation type="journal article" date="2019" name="Int. J. Syst. Evol. Microbiol.">
        <title>The Global Catalogue of Microorganisms (GCM) 10K type strain sequencing project: providing services to taxonomists for standard genome sequencing and annotation.</title>
        <authorList>
            <consortium name="The Broad Institute Genomics Platform"/>
            <consortium name="The Broad Institute Genome Sequencing Center for Infectious Disease"/>
            <person name="Wu L."/>
            <person name="Ma J."/>
        </authorList>
    </citation>
    <scope>NUCLEOTIDE SEQUENCE [LARGE SCALE GENOMIC DNA]</scope>
    <source>
        <strain evidence="6">JCM 16014</strain>
    </source>
</reference>
<feature type="compositionally biased region" description="Low complexity" evidence="2">
    <location>
        <begin position="56"/>
        <end position="68"/>
    </location>
</feature>
<dbReference type="PANTHER" id="PTHR30487">
    <property type="entry name" value="TYPE 4 PREPILIN-LIKE PROTEINS LEADER PEPTIDE-PROCESSING ENZYME"/>
    <property type="match status" value="1"/>
</dbReference>
<dbReference type="EMBL" id="BAAAQN010000006">
    <property type="protein sequence ID" value="GAA2019490.1"/>
    <property type="molecule type" value="Genomic_DNA"/>
</dbReference>
<dbReference type="InterPro" id="IPR000045">
    <property type="entry name" value="Prepilin_IV_endopep_pep"/>
</dbReference>
<comment type="similarity">
    <text evidence="1">Belongs to the peptidase A24 family.</text>
</comment>
<comment type="caution">
    <text evidence="5">The sequence shown here is derived from an EMBL/GenBank/DDBJ whole genome shotgun (WGS) entry which is preliminary data.</text>
</comment>
<keyword evidence="3" id="KW-1133">Transmembrane helix</keyword>
<feature type="compositionally biased region" description="Basic and acidic residues" evidence="2">
    <location>
        <begin position="17"/>
        <end position="26"/>
    </location>
</feature>
<evidence type="ECO:0000313" key="6">
    <source>
        <dbReference type="Proteomes" id="UP001500751"/>
    </source>
</evidence>
<feature type="transmembrane region" description="Helical" evidence="3">
    <location>
        <begin position="164"/>
        <end position="184"/>
    </location>
</feature>
<dbReference type="Proteomes" id="UP001500751">
    <property type="component" value="Unassembled WGS sequence"/>
</dbReference>
<dbReference type="PANTHER" id="PTHR30487:SF0">
    <property type="entry name" value="PREPILIN LEADER PEPTIDASE_N-METHYLTRANSFERASE-RELATED"/>
    <property type="match status" value="1"/>
</dbReference>
<dbReference type="Gene3D" id="1.20.120.1220">
    <property type="match status" value="1"/>
</dbReference>
<gene>
    <name evidence="5" type="ORF">GCM10009839_14970</name>
</gene>
<proteinExistence type="inferred from homology"/>
<protein>
    <recommendedName>
        <fullName evidence="4">Prepilin type IV endopeptidase peptidase domain-containing protein</fullName>
    </recommendedName>
</protein>
<feature type="transmembrane region" description="Helical" evidence="3">
    <location>
        <begin position="238"/>
        <end position="255"/>
    </location>
</feature>
<evidence type="ECO:0000256" key="3">
    <source>
        <dbReference type="SAM" id="Phobius"/>
    </source>
</evidence>
<feature type="compositionally biased region" description="Low complexity" evidence="2">
    <location>
        <begin position="30"/>
        <end position="43"/>
    </location>
</feature>
<feature type="region of interest" description="Disordered" evidence="2">
    <location>
        <begin position="1"/>
        <end position="79"/>
    </location>
</feature>
<evidence type="ECO:0000256" key="1">
    <source>
        <dbReference type="ARBA" id="ARBA00005801"/>
    </source>
</evidence>
<dbReference type="InterPro" id="IPR050882">
    <property type="entry name" value="Prepilin_peptidase/N-MTase"/>
</dbReference>
<evidence type="ECO:0000313" key="5">
    <source>
        <dbReference type="EMBL" id="GAA2019490.1"/>
    </source>
</evidence>
<accession>A0ABP5F7C8</accession>
<evidence type="ECO:0000256" key="2">
    <source>
        <dbReference type="SAM" id="MobiDB-lite"/>
    </source>
</evidence>
<dbReference type="RefSeq" id="WP_344664769.1">
    <property type="nucleotide sequence ID" value="NZ_BAAAQN010000006.1"/>
</dbReference>
<keyword evidence="3" id="KW-0472">Membrane</keyword>
<feature type="transmembrane region" description="Helical" evidence="3">
    <location>
        <begin position="212"/>
        <end position="231"/>
    </location>
</feature>
<keyword evidence="3" id="KW-0812">Transmembrane</keyword>
<keyword evidence="6" id="KW-1185">Reference proteome</keyword>
<sequence>MPEIRENVVELLDEDGDGHGDGDDALKNPATGRTEAAARAGTEIETEAEDTIGKAEPGSETGSGPESGTEPEPEPEPVPWRPIVARRLVPILVATLLLEAGILLRLGPHLSTLPLMAFAAPAVALAVVDFAILRLPNALTEPMLLAVVALLVLEALADHHPHRLVTELEGGLVIALFYLVLYAVTRGGMGLGDVKLGATAGMVMAAKDWTQVYDGTLLSYFTLLVITVVMLTRGRKRFPYGPGLLIGTIAVMLIAP</sequence>
<feature type="domain" description="Prepilin type IV endopeptidase peptidase" evidence="4">
    <location>
        <begin position="118"/>
        <end position="227"/>
    </location>
</feature>